<sequence length="348" mass="39206">MMPMHGDDATKPCMLPGARSATPHRARGPHVLVSCRAHEPGGTQNQVRPCSNDKYMYDGAPVTLLSSKQPLAASPRSKSQASDTYAPIHTYETTSPGAAARREEGLMECYSLAVSGRKYRGVGEMSPKARKRGGKKWSPIPLCGRDGGGAAESSAGCYEEVTEHLSRDEGSQYSLTGGVLPSLGGNTNRRHKQLRRWIISPFDYRYRIWEGYLVILVYYTAWVSPFEFGFLEKPQGPLAITDNIVNGFFAIDIILTFFVAYMDKSTYLLVDDPKKVAWRYARTWLVFDIISTIPFEVVRSILPSALQQYGIFNMLRLWRLRRVSGMFARLEKDKDFNYFWVRCAKLVS</sequence>
<keyword evidence="3 11" id="KW-0812">Transmembrane</keyword>
<evidence type="ECO:0000256" key="11">
    <source>
        <dbReference type="SAM" id="Phobius"/>
    </source>
</evidence>
<dbReference type="GO" id="GO:0005249">
    <property type="term" value="F:voltage-gated potassium channel activity"/>
    <property type="evidence" value="ECO:0007669"/>
    <property type="project" value="InterPro"/>
</dbReference>
<dbReference type="Pfam" id="PF00520">
    <property type="entry name" value="Ion_trans"/>
    <property type="match status" value="1"/>
</dbReference>
<dbReference type="EMBL" id="PGOL01002908">
    <property type="protein sequence ID" value="PKI44384.1"/>
    <property type="molecule type" value="Genomic_DNA"/>
</dbReference>
<keyword evidence="5" id="KW-0406">Ion transport</keyword>
<feature type="region of interest" description="Disordered" evidence="10">
    <location>
        <begin position="69"/>
        <end position="99"/>
    </location>
</feature>
<keyword evidence="14" id="KW-1185">Reference proteome</keyword>
<evidence type="ECO:0000256" key="1">
    <source>
        <dbReference type="ARBA" id="ARBA00004141"/>
    </source>
</evidence>
<dbReference type="PANTHER" id="PTHR45743:SF2">
    <property type="entry name" value="POTASSIUM CHANNEL AKT1"/>
    <property type="match status" value="1"/>
</dbReference>
<evidence type="ECO:0000313" key="14">
    <source>
        <dbReference type="Proteomes" id="UP000233551"/>
    </source>
</evidence>
<keyword evidence="4" id="KW-0631">Potassium channel</keyword>
<feature type="transmembrane region" description="Helical" evidence="11">
    <location>
        <begin position="244"/>
        <end position="262"/>
    </location>
</feature>
<evidence type="ECO:0000256" key="2">
    <source>
        <dbReference type="ARBA" id="ARBA00022538"/>
    </source>
</evidence>
<gene>
    <name evidence="13" type="ORF">CRG98_035215</name>
</gene>
<protein>
    <recommendedName>
        <fullName evidence="12">Ion transport domain-containing protein</fullName>
    </recommendedName>
</protein>
<dbReference type="PANTHER" id="PTHR45743">
    <property type="entry name" value="POTASSIUM CHANNEL AKT1"/>
    <property type="match status" value="1"/>
</dbReference>
<dbReference type="AlphaFoldDB" id="A0A2I0IK45"/>
<dbReference type="Proteomes" id="UP000233551">
    <property type="component" value="Unassembled WGS sequence"/>
</dbReference>
<organism evidence="13 14">
    <name type="scientific">Punica granatum</name>
    <name type="common">Pomegranate</name>
    <dbReference type="NCBI Taxonomy" id="22663"/>
    <lineage>
        <taxon>Eukaryota</taxon>
        <taxon>Viridiplantae</taxon>
        <taxon>Streptophyta</taxon>
        <taxon>Embryophyta</taxon>
        <taxon>Tracheophyta</taxon>
        <taxon>Spermatophyta</taxon>
        <taxon>Magnoliopsida</taxon>
        <taxon>eudicotyledons</taxon>
        <taxon>Gunneridae</taxon>
        <taxon>Pentapetalae</taxon>
        <taxon>rosids</taxon>
        <taxon>malvids</taxon>
        <taxon>Myrtales</taxon>
        <taxon>Lythraceae</taxon>
        <taxon>Punica</taxon>
    </lineage>
</organism>
<evidence type="ECO:0000256" key="6">
    <source>
        <dbReference type="ARBA" id="ARBA00022958"/>
    </source>
</evidence>
<dbReference type="GO" id="GO:0034702">
    <property type="term" value="C:monoatomic ion channel complex"/>
    <property type="evidence" value="ECO:0007669"/>
    <property type="project" value="UniProtKB-KW"/>
</dbReference>
<keyword evidence="5" id="KW-0813">Transport</keyword>
<evidence type="ECO:0000256" key="3">
    <source>
        <dbReference type="ARBA" id="ARBA00022692"/>
    </source>
</evidence>
<comment type="subcellular location">
    <subcellularLocation>
        <location evidence="1">Membrane</location>
        <topology evidence="1">Multi-pass membrane protein</topology>
    </subcellularLocation>
</comment>
<dbReference type="SUPFAM" id="SSF81324">
    <property type="entry name" value="Voltage-gated potassium channels"/>
    <property type="match status" value="1"/>
</dbReference>
<dbReference type="InterPro" id="IPR045319">
    <property type="entry name" value="KAT/AKT"/>
</dbReference>
<feature type="transmembrane region" description="Helical" evidence="11">
    <location>
        <begin position="206"/>
        <end position="224"/>
    </location>
</feature>
<keyword evidence="9" id="KW-0407">Ion channel</keyword>
<evidence type="ECO:0000256" key="8">
    <source>
        <dbReference type="ARBA" id="ARBA00023136"/>
    </source>
</evidence>
<evidence type="ECO:0000256" key="4">
    <source>
        <dbReference type="ARBA" id="ARBA00022826"/>
    </source>
</evidence>
<keyword evidence="2" id="KW-0633">Potassium transport</keyword>
<evidence type="ECO:0000259" key="12">
    <source>
        <dbReference type="Pfam" id="PF00520"/>
    </source>
</evidence>
<proteinExistence type="predicted"/>
<feature type="domain" description="Ion transport" evidence="12">
    <location>
        <begin position="206"/>
        <end position="346"/>
    </location>
</feature>
<evidence type="ECO:0000313" key="13">
    <source>
        <dbReference type="EMBL" id="PKI44384.1"/>
    </source>
</evidence>
<dbReference type="Gene3D" id="1.10.287.70">
    <property type="match status" value="1"/>
</dbReference>
<dbReference type="InterPro" id="IPR005821">
    <property type="entry name" value="Ion_trans_dom"/>
</dbReference>
<evidence type="ECO:0000256" key="10">
    <source>
        <dbReference type="SAM" id="MobiDB-lite"/>
    </source>
</evidence>
<keyword evidence="5" id="KW-0851">Voltage-gated channel</keyword>
<accession>A0A2I0IK45</accession>
<dbReference type="STRING" id="22663.A0A2I0IK45"/>
<evidence type="ECO:0000256" key="7">
    <source>
        <dbReference type="ARBA" id="ARBA00022989"/>
    </source>
</evidence>
<comment type="caution">
    <text evidence="13">The sequence shown here is derived from an EMBL/GenBank/DDBJ whole genome shotgun (WGS) entry which is preliminary data.</text>
</comment>
<evidence type="ECO:0000256" key="5">
    <source>
        <dbReference type="ARBA" id="ARBA00022882"/>
    </source>
</evidence>
<name>A0A2I0IK45_PUNGR</name>
<reference evidence="13 14" key="1">
    <citation type="submission" date="2017-11" db="EMBL/GenBank/DDBJ databases">
        <title>De-novo sequencing of pomegranate (Punica granatum L.) genome.</title>
        <authorList>
            <person name="Akparov Z."/>
            <person name="Amiraslanov A."/>
            <person name="Hajiyeva S."/>
            <person name="Abbasov M."/>
            <person name="Kaur K."/>
            <person name="Hamwieh A."/>
            <person name="Solovyev V."/>
            <person name="Salamov A."/>
            <person name="Braich B."/>
            <person name="Kosarev P."/>
            <person name="Mahmoud A."/>
            <person name="Hajiyev E."/>
            <person name="Babayeva S."/>
            <person name="Izzatullayeva V."/>
            <person name="Mammadov A."/>
            <person name="Mammadov A."/>
            <person name="Sharifova S."/>
            <person name="Ojaghi J."/>
            <person name="Eynullazada K."/>
            <person name="Bayramov B."/>
            <person name="Abdulazimova A."/>
            <person name="Shahmuradov I."/>
        </authorList>
    </citation>
    <scope>NUCLEOTIDE SEQUENCE [LARGE SCALE GENOMIC DNA]</scope>
    <source>
        <strain evidence="14">cv. AG2017</strain>
        <tissue evidence="13">Leaf</tissue>
    </source>
</reference>
<keyword evidence="7 11" id="KW-1133">Transmembrane helix</keyword>
<keyword evidence="8 11" id="KW-0472">Membrane</keyword>
<evidence type="ECO:0000256" key="9">
    <source>
        <dbReference type="ARBA" id="ARBA00023303"/>
    </source>
</evidence>
<feature type="non-terminal residue" evidence="13">
    <location>
        <position position="348"/>
    </location>
</feature>
<keyword evidence="6" id="KW-0630">Potassium</keyword>